<keyword evidence="4" id="KW-0732">Signal</keyword>
<dbReference type="AlphaFoldDB" id="A0A365PN74"/>
<dbReference type="NCBIfam" id="TIGR01728">
    <property type="entry name" value="SsuA_fam"/>
    <property type="match status" value="1"/>
</dbReference>
<organism evidence="8 9">
    <name type="scientific">Acinetobacter junii</name>
    <dbReference type="NCBI Taxonomy" id="40215"/>
    <lineage>
        <taxon>Bacteria</taxon>
        <taxon>Pseudomonadati</taxon>
        <taxon>Pseudomonadota</taxon>
        <taxon>Gammaproteobacteria</taxon>
        <taxon>Moraxellales</taxon>
        <taxon>Moraxellaceae</taxon>
        <taxon>Acinetobacter</taxon>
    </lineage>
</organism>
<dbReference type="InterPro" id="IPR010067">
    <property type="entry name" value="ABC_SsuA_sub-bd"/>
</dbReference>
<evidence type="ECO:0000259" key="7">
    <source>
        <dbReference type="SMART" id="SM00062"/>
    </source>
</evidence>
<sequence length="328" mass="36041">MKVFSSVSILGVLIAAVTIGGCQKIEQPLVDTASSTENSAVKTLSIGFQKSSLNLLVARQQKLFEQAFPNARIEWREFPAGPQLLEALAVGAVDFGSVGNTPPIFAQAAAKPLTYVAYEVVAPTAQAILVHPNSQINTLQDLKGKRIAVQRGSSAHELLAKTLQKAQLSWQDIEPIWLPPSDARAAFDKQAVDAWAIWEPYLGTAELQGHTKALIDGRSFPTTYSFYIGNPNFIQKHTQAVQKVINAINDADHWIVKHQDQALKIYAGSTGLDSQVAQRVLDKRPKPSPVRPLTTEVILHQQEIADLFQQEQLIPVQIDVQRSVWSTK</sequence>
<accession>A0A365PN74</accession>
<evidence type="ECO:0000256" key="5">
    <source>
        <dbReference type="ARBA" id="ARBA00055538"/>
    </source>
</evidence>
<evidence type="ECO:0000256" key="3">
    <source>
        <dbReference type="ARBA" id="ARBA00022448"/>
    </source>
</evidence>
<dbReference type="PANTHER" id="PTHR30024:SF42">
    <property type="entry name" value="ALIPHATIC SULFONATES-BINDING PROTEIN-RELATED"/>
    <property type="match status" value="1"/>
</dbReference>
<dbReference type="STRING" id="40215.BVL33_01115"/>
<dbReference type="RefSeq" id="WP_112986943.1">
    <property type="nucleotide sequence ID" value="NZ_CP131470.1"/>
</dbReference>
<dbReference type="InterPro" id="IPR001638">
    <property type="entry name" value="Solute-binding_3/MltF_N"/>
</dbReference>
<evidence type="ECO:0000313" key="8">
    <source>
        <dbReference type="EMBL" id="RBA50330.1"/>
    </source>
</evidence>
<comment type="function">
    <text evidence="5">Part of a binding-protein-dependent transport system for aliphatic sulfonates. Putative binding protein.</text>
</comment>
<dbReference type="GO" id="GO:0042626">
    <property type="term" value="F:ATPase-coupled transmembrane transporter activity"/>
    <property type="evidence" value="ECO:0007669"/>
    <property type="project" value="InterPro"/>
</dbReference>
<dbReference type="Proteomes" id="UP000253688">
    <property type="component" value="Unassembled WGS sequence"/>
</dbReference>
<dbReference type="PROSITE" id="PS51257">
    <property type="entry name" value="PROKAR_LIPOPROTEIN"/>
    <property type="match status" value="1"/>
</dbReference>
<dbReference type="GO" id="GO:0042597">
    <property type="term" value="C:periplasmic space"/>
    <property type="evidence" value="ECO:0007669"/>
    <property type="project" value="UniProtKB-SubCell"/>
</dbReference>
<comment type="caution">
    <text evidence="8">The sequence shown here is derived from an EMBL/GenBank/DDBJ whole genome shotgun (WGS) entry which is preliminary data.</text>
</comment>
<dbReference type="SMART" id="SM00062">
    <property type="entry name" value="PBPb"/>
    <property type="match status" value="1"/>
</dbReference>
<dbReference type="NCBIfam" id="NF008588">
    <property type="entry name" value="PRK11553.1"/>
    <property type="match status" value="1"/>
</dbReference>
<dbReference type="FunFam" id="3.40.190.10:FF:000050">
    <property type="entry name" value="Sulfonate ABC transporter substrate-binding protein"/>
    <property type="match status" value="1"/>
</dbReference>
<evidence type="ECO:0000256" key="1">
    <source>
        <dbReference type="ARBA" id="ARBA00004418"/>
    </source>
</evidence>
<evidence type="ECO:0000256" key="6">
    <source>
        <dbReference type="ARBA" id="ARBA00070228"/>
    </source>
</evidence>
<reference evidence="8 9" key="1">
    <citation type="submission" date="2018-04" db="EMBL/GenBank/DDBJ databases">
        <title>Acinetobacter junii Genome sequencing and assembly.</title>
        <authorList>
            <person name="Su J."/>
            <person name="Rensing C."/>
            <person name="Mazhar H.S."/>
        </authorList>
    </citation>
    <scope>NUCLEOTIDE SEQUENCE [LARGE SCALE GENOMIC DNA]</scope>
    <source>
        <strain evidence="8 9">SC22</strain>
    </source>
</reference>
<dbReference type="GO" id="GO:0016020">
    <property type="term" value="C:membrane"/>
    <property type="evidence" value="ECO:0007669"/>
    <property type="project" value="InterPro"/>
</dbReference>
<dbReference type="Gene3D" id="3.40.190.10">
    <property type="entry name" value="Periplasmic binding protein-like II"/>
    <property type="match status" value="2"/>
</dbReference>
<feature type="domain" description="Solute-binding protein family 3/N-terminal" evidence="7">
    <location>
        <begin position="43"/>
        <end position="262"/>
    </location>
</feature>
<dbReference type="EMBL" id="QEWH01000002">
    <property type="protein sequence ID" value="RBA50330.1"/>
    <property type="molecule type" value="Genomic_DNA"/>
</dbReference>
<dbReference type="PANTHER" id="PTHR30024">
    <property type="entry name" value="ALIPHATIC SULFONATES-BINDING PROTEIN-RELATED"/>
    <property type="match status" value="1"/>
</dbReference>
<evidence type="ECO:0000256" key="4">
    <source>
        <dbReference type="ARBA" id="ARBA00022729"/>
    </source>
</evidence>
<comment type="subcellular location">
    <subcellularLocation>
        <location evidence="1">Periplasm</location>
    </subcellularLocation>
</comment>
<dbReference type="Pfam" id="PF09084">
    <property type="entry name" value="NMT1"/>
    <property type="match status" value="1"/>
</dbReference>
<gene>
    <name evidence="8" type="ORF">DC346_00215</name>
</gene>
<protein>
    <recommendedName>
        <fullName evidence="6">Putative aliphatic sulfonates-binding protein</fullName>
    </recommendedName>
</protein>
<name>A0A365PN74_ACIJU</name>
<keyword evidence="3" id="KW-0813">Transport</keyword>
<dbReference type="InterPro" id="IPR015168">
    <property type="entry name" value="SsuA/THI5"/>
</dbReference>
<evidence type="ECO:0000256" key="2">
    <source>
        <dbReference type="ARBA" id="ARBA00010742"/>
    </source>
</evidence>
<comment type="similarity">
    <text evidence="2">Belongs to the bacterial solute-binding protein SsuA/TauA family.</text>
</comment>
<dbReference type="SUPFAM" id="SSF53850">
    <property type="entry name" value="Periplasmic binding protein-like II"/>
    <property type="match status" value="1"/>
</dbReference>
<proteinExistence type="inferred from homology"/>
<evidence type="ECO:0000313" key="9">
    <source>
        <dbReference type="Proteomes" id="UP000253688"/>
    </source>
</evidence>